<comment type="caution">
    <text evidence="2">The sequence shown here is derived from an EMBL/GenBank/DDBJ whole genome shotgun (WGS) entry which is preliminary data.</text>
</comment>
<dbReference type="Pfam" id="PF03235">
    <property type="entry name" value="GmrSD_N"/>
    <property type="match status" value="1"/>
</dbReference>
<evidence type="ECO:0000313" key="2">
    <source>
        <dbReference type="EMBL" id="MCX2722634.1"/>
    </source>
</evidence>
<sequence length="363" mass="41633">MAYVQTSTLKNATIMLLYAERDEIKLDPEYQRSGGVWTLNKRRLLIDSILNDYDIPKLYFHDLGEGEVSEGGKRYSVIDGRQRLETIWSFMDGEFTLSEDFEYQRDNDVAMGGFTYEDIAKKYPKIRIKFDSFVLPVVLVSVTEDDIDLIEDMFSRLNEAVPLNAAEKRNAIGGDLVAAINEVSRHCYFTDCVKFNDARYKHREVAARLLLLEESLEDRGSLIDTKREYLDGLARRLRTGNEQKVQFLKENVVSTLDVMTSVFARKDDLLLAQGIQTVYYLLFRSAKRFGELGRVDRPGLVAFRKSLAENREIAASDYEKASFDLLEFDRLNQQGTNDASSIKERYSIICNHFKVSLDPLIAA</sequence>
<dbReference type="EMBL" id="JAPEVI010000003">
    <property type="protein sequence ID" value="MCX2722634.1"/>
    <property type="molecule type" value="Genomic_DNA"/>
</dbReference>
<proteinExistence type="predicted"/>
<feature type="domain" description="GmrSD restriction endonucleases N-terminal" evidence="1">
    <location>
        <begin position="25"/>
        <end position="171"/>
    </location>
</feature>
<dbReference type="PANTHER" id="PTHR39639">
    <property type="entry name" value="CHROMOSOME 16, WHOLE GENOME SHOTGUN SEQUENCE"/>
    <property type="match status" value="1"/>
</dbReference>
<organism evidence="2 3">
    <name type="scientific">Roseibium salinum</name>
    <dbReference type="NCBI Taxonomy" id="1604349"/>
    <lineage>
        <taxon>Bacteria</taxon>
        <taxon>Pseudomonadati</taxon>
        <taxon>Pseudomonadota</taxon>
        <taxon>Alphaproteobacteria</taxon>
        <taxon>Hyphomicrobiales</taxon>
        <taxon>Stappiaceae</taxon>
        <taxon>Roseibium</taxon>
    </lineage>
</organism>
<dbReference type="Proteomes" id="UP001300261">
    <property type="component" value="Unassembled WGS sequence"/>
</dbReference>
<evidence type="ECO:0000313" key="3">
    <source>
        <dbReference type="Proteomes" id="UP001300261"/>
    </source>
</evidence>
<evidence type="ECO:0000259" key="1">
    <source>
        <dbReference type="Pfam" id="PF03235"/>
    </source>
</evidence>
<name>A0ABT3R078_9HYPH</name>
<keyword evidence="3" id="KW-1185">Reference proteome</keyword>
<reference evidence="2 3" key="1">
    <citation type="journal article" date="2016" name="Int. J. Syst. Evol. Microbiol.">
        <title>Labrenzia salina sp. nov., isolated from the rhizosphere of the halophyte Arthrocnemum macrostachyum.</title>
        <authorList>
            <person name="Camacho M."/>
            <person name="Redondo-Gomez S."/>
            <person name="Rodriguez-Llorente I."/>
            <person name="Rohde M."/>
            <person name="Sproer C."/>
            <person name="Schumann P."/>
            <person name="Klenk H.P."/>
            <person name="Montero-Calasanz M.D.C."/>
        </authorList>
    </citation>
    <scope>NUCLEOTIDE SEQUENCE [LARGE SCALE GENOMIC DNA]</scope>
    <source>
        <strain evidence="2 3">DSM 29163</strain>
    </source>
</reference>
<gene>
    <name evidence="2" type="ORF">ON753_09585</name>
</gene>
<dbReference type="RefSeq" id="WP_265962302.1">
    <property type="nucleotide sequence ID" value="NZ_JAPEVI010000003.1"/>
</dbReference>
<protein>
    <submittedName>
        <fullName evidence="2">DUF262 domain-containing protein</fullName>
    </submittedName>
</protein>
<accession>A0ABT3R078</accession>
<dbReference type="InterPro" id="IPR004919">
    <property type="entry name" value="GmrSD_N"/>
</dbReference>
<dbReference type="PANTHER" id="PTHR39639:SF1">
    <property type="entry name" value="DUF262 DOMAIN-CONTAINING PROTEIN"/>
    <property type="match status" value="1"/>
</dbReference>